<evidence type="ECO:0000256" key="5">
    <source>
        <dbReference type="ARBA" id="ARBA00022692"/>
    </source>
</evidence>
<gene>
    <name evidence="10" type="ORF">AVDCRST_MAG88-446</name>
</gene>
<dbReference type="PANTHER" id="PTHR30472">
    <property type="entry name" value="FERRIC ENTEROBACTIN TRANSPORT SYSTEM PERMEASE PROTEIN"/>
    <property type="match status" value="1"/>
</dbReference>
<evidence type="ECO:0000256" key="4">
    <source>
        <dbReference type="ARBA" id="ARBA00022475"/>
    </source>
</evidence>
<feature type="non-terminal residue" evidence="10">
    <location>
        <position position="200"/>
    </location>
</feature>
<feature type="transmembrane region" description="Helical" evidence="9">
    <location>
        <begin position="111"/>
        <end position="128"/>
    </location>
</feature>
<evidence type="ECO:0000256" key="7">
    <source>
        <dbReference type="ARBA" id="ARBA00023136"/>
    </source>
</evidence>
<dbReference type="Pfam" id="PF01032">
    <property type="entry name" value="FecCD"/>
    <property type="match status" value="1"/>
</dbReference>
<keyword evidence="7 9" id="KW-0472">Membrane</keyword>
<evidence type="ECO:0000313" key="10">
    <source>
        <dbReference type="EMBL" id="CAA9546653.1"/>
    </source>
</evidence>
<evidence type="ECO:0000256" key="9">
    <source>
        <dbReference type="SAM" id="Phobius"/>
    </source>
</evidence>
<evidence type="ECO:0000256" key="1">
    <source>
        <dbReference type="ARBA" id="ARBA00004651"/>
    </source>
</evidence>
<feature type="compositionally biased region" description="Basic and acidic residues" evidence="8">
    <location>
        <begin position="1"/>
        <end position="16"/>
    </location>
</feature>
<name>A0A6J4UGH7_9BACT</name>
<evidence type="ECO:0000256" key="2">
    <source>
        <dbReference type="ARBA" id="ARBA00007935"/>
    </source>
</evidence>
<feature type="transmembrane region" description="Helical" evidence="9">
    <location>
        <begin position="172"/>
        <end position="189"/>
    </location>
</feature>
<evidence type="ECO:0000256" key="6">
    <source>
        <dbReference type="ARBA" id="ARBA00022989"/>
    </source>
</evidence>
<feature type="transmembrane region" description="Helical" evidence="9">
    <location>
        <begin position="46"/>
        <end position="67"/>
    </location>
</feature>
<reference evidence="10" key="1">
    <citation type="submission" date="2020-02" db="EMBL/GenBank/DDBJ databases">
        <authorList>
            <person name="Meier V. D."/>
        </authorList>
    </citation>
    <scope>NUCLEOTIDE SEQUENCE</scope>
    <source>
        <strain evidence="10">AVDCRST_MAG88</strain>
    </source>
</reference>
<accession>A0A6J4UGH7</accession>
<sequence length="200" mass="20479">MRAEHEAHVEGLERLRPAPVRPPTPPTQSSALSPQSFVPRRARAPIVGALLLVLLGTALVALSAGAVRIPVATIARMVVARLPLPGAFDGGSADWPATWETIIFAIRLPRVVVAGLVGASLALAGATYQGLFRNPLADPYLIGVASGAALGATVSIVLALPPALYRLGATQWCAFAGATVAVVTVYALARVGGATPLTTL</sequence>
<keyword evidence="5 9" id="KW-0812">Transmembrane</keyword>
<dbReference type="Gene3D" id="1.10.3470.10">
    <property type="entry name" value="ABC transporter involved in vitamin B12 uptake, BtuC"/>
    <property type="match status" value="1"/>
</dbReference>
<comment type="similarity">
    <text evidence="2">Belongs to the binding-protein-dependent transport system permease family. FecCD subfamily.</text>
</comment>
<dbReference type="GO" id="GO:0022857">
    <property type="term" value="F:transmembrane transporter activity"/>
    <property type="evidence" value="ECO:0007669"/>
    <property type="project" value="InterPro"/>
</dbReference>
<protein>
    <submittedName>
        <fullName evidence="10">Vitamin B12 ABC transporter, permease protein BtuC</fullName>
    </submittedName>
</protein>
<comment type="subcellular location">
    <subcellularLocation>
        <location evidence="1">Cell membrane</location>
        <topology evidence="1">Multi-pass membrane protein</topology>
    </subcellularLocation>
</comment>
<organism evidence="10">
    <name type="scientific">uncultured Thermomicrobiales bacterium</name>
    <dbReference type="NCBI Taxonomy" id="1645740"/>
    <lineage>
        <taxon>Bacteria</taxon>
        <taxon>Pseudomonadati</taxon>
        <taxon>Thermomicrobiota</taxon>
        <taxon>Thermomicrobia</taxon>
        <taxon>Thermomicrobiales</taxon>
        <taxon>environmental samples</taxon>
    </lineage>
</organism>
<feature type="transmembrane region" description="Helical" evidence="9">
    <location>
        <begin position="140"/>
        <end position="160"/>
    </location>
</feature>
<dbReference type="AlphaFoldDB" id="A0A6J4UGH7"/>
<keyword evidence="3" id="KW-0813">Transport</keyword>
<dbReference type="SUPFAM" id="SSF81345">
    <property type="entry name" value="ABC transporter involved in vitamin B12 uptake, BtuC"/>
    <property type="match status" value="1"/>
</dbReference>
<keyword evidence="6 9" id="KW-1133">Transmembrane helix</keyword>
<dbReference type="InterPro" id="IPR000522">
    <property type="entry name" value="ABC_transptr_permease_BtuC"/>
</dbReference>
<dbReference type="GO" id="GO:0005886">
    <property type="term" value="C:plasma membrane"/>
    <property type="evidence" value="ECO:0007669"/>
    <property type="project" value="UniProtKB-SubCell"/>
</dbReference>
<feature type="region of interest" description="Disordered" evidence="8">
    <location>
        <begin position="1"/>
        <end position="35"/>
    </location>
</feature>
<dbReference type="InterPro" id="IPR037294">
    <property type="entry name" value="ABC_BtuC-like"/>
</dbReference>
<keyword evidence="4" id="KW-1003">Cell membrane</keyword>
<dbReference type="EMBL" id="CADCWM010000151">
    <property type="protein sequence ID" value="CAA9546653.1"/>
    <property type="molecule type" value="Genomic_DNA"/>
</dbReference>
<dbReference type="PANTHER" id="PTHR30472:SF25">
    <property type="entry name" value="ABC TRANSPORTER PERMEASE PROTEIN MJ0876-RELATED"/>
    <property type="match status" value="1"/>
</dbReference>
<proteinExistence type="inferred from homology"/>
<evidence type="ECO:0000256" key="3">
    <source>
        <dbReference type="ARBA" id="ARBA00022448"/>
    </source>
</evidence>
<evidence type="ECO:0000256" key="8">
    <source>
        <dbReference type="SAM" id="MobiDB-lite"/>
    </source>
</evidence>